<name>A0A2N0P8Q4_9GLOM</name>
<evidence type="ECO:0000256" key="5">
    <source>
        <dbReference type="ARBA" id="ARBA00022853"/>
    </source>
</evidence>
<dbReference type="GO" id="GO:0045944">
    <property type="term" value="P:positive regulation of transcription by RNA polymerase II"/>
    <property type="evidence" value="ECO:0007669"/>
    <property type="project" value="TreeGrafter"/>
</dbReference>
<evidence type="ECO:0000256" key="4">
    <source>
        <dbReference type="ARBA" id="ARBA00022679"/>
    </source>
</evidence>
<protein>
    <recommendedName>
        <fullName evidence="3">histone acetyltransferase</fullName>
        <ecNumber evidence="3">2.3.1.48</ecNumber>
    </recommendedName>
</protein>
<dbReference type="InterPro" id="IPR037800">
    <property type="entry name" value="GCN5"/>
</dbReference>
<dbReference type="CDD" id="cd04301">
    <property type="entry name" value="NAT_SF"/>
    <property type="match status" value="1"/>
</dbReference>
<dbReference type="InterPro" id="IPR018359">
    <property type="entry name" value="Bromodomain_CS"/>
</dbReference>
<feature type="region of interest" description="Disordered" evidence="13">
    <location>
        <begin position="121"/>
        <end position="143"/>
    </location>
</feature>
<dbReference type="Pfam" id="PF00583">
    <property type="entry name" value="Acetyltransf_1"/>
    <property type="match status" value="1"/>
</dbReference>
<evidence type="ECO:0000256" key="10">
    <source>
        <dbReference type="ARBA" id="ARBA00023242"/>
    </source>
</evidence>
<evidence type="ECO:0000256" key="11">
    <source>
        <dbReference type="ARBA" id="ARBA00023315"/>
    </source>
</evidence>
<dbReference type="PROSITE" id="PS00633">
    <property type="entry name" value="BROMODOMAIN_1"/>
    <property type="match status" value="1"/>
</dbReference>
<organism evidence="16 17">
    <name type="scientific">Rhizophagus irregularis</name>
    <dbReference type="NCBI Taxonomy" id="588596"/>
    <lineage>
        <taxon>Eukaryota</taxon>
        <taxon>Fungi</taxon>
        <taxon>Fungi incertae sedis</taxon>
        <taxon>Mucoromycota</taxon>
        <taxon>Glomeromycotina</taxon>
        <taxon>Glomeromycetes</taxon>
        <taxon>Glomerales</taxon>
        <taxon>Glomeraceae</taxon>
        <taxon>Rhizophagus</taxon>
    </lineage>
</organism>
<keyword evidence="10" id="KW-0539">Nucleus</keyword>
<evidence type="ECO:0000256" key="2">
    <source>
        <dbReference type="ARBA" id="ARBA00008607"/>
    </source>
</evidence>
<gene>
    <name evidence="16" type="ORF">RhiirA5_451960</name>
</gene>
<feature type="domain" description="Bromo" evidence="14">
    <location>
        <begin position="369"/>
        <end position="439"/>
    </location>
</feature>
<keyword evidence="11" id="KW-0012">Acyltransferase</keyword>
<keyword evidence="8" id="KW-0010">Activator</keyword>
<dbReference type="CDD" id="cd05509">
    <property type="entry name" value="Bromo_gcn5_like"/>
    <property type="match status" value="1"/>
</dbReference>
<keyword evidence="4" id="KW-0808">Transferase</keyword>
<reference evidence="16 17" key="2">
    <citation type="submission" date="2017-09" db="EMBL/GenBank/DDBJ databases">
        <title>Extensive intraspecific genome diversity in a model arbuscular mycorrhizal fungus.</title>
        <authorList>
            <person name="Chen E.C."/>
            <person name="Morin E."/>
            <person name="Beaudet D."/>
            <person name="Noel J."/>
            <person name="Ndikumana S."/>
            <person name="Charron P."/>
            <person name="St-Onge C."/>
            <person name="Giorgi J."/>
            <person name="Grigoriev I.V."/>
            <person name="Roux C."/>
            <person name="Martin F.M."/>
            <person name="Corradi N."/>
        </authorList>
    </citation>
    <scope>NUCLEOTIDE SEQUENCE [LARGE SCALE GENOMIC DNA]</scope>
    <source>
        <strain evidence="16 17">A5</strain>
    </source>
</reference>
<dbReference type="Gene3D" id="1.20.920.10">
    <property type="entry name" value="Bromodomain-like"/>
    <property type="match status" value="1"/>
</dbReference>
<evidence type="ECO:0000313" key="17">
    <source>
        <dbReference type="Proteomes" id="UP000232722"/>
    </source>
</evidence>
<evidence type="ECO:0000313" key="16">
    <source>
        <dbReference type="EMBL" id="PKC03209.1"/>
    </source>
</evidence>
<dbReference type="PRINTS" id="PR00503">
    <property type="entry name" value="BROMODOMAIN"/>
</dbReference>
<dbReference type="VEuPathDB" id="FungiDB:RhiirFUN_006937"/>
<accession>A0A2N0P8Q4</accession>
<reference evidence="16 17" key="1">
    <citation type="submission" date="2016-04" db="EMBL/GenBank/DDBJ databases">
        <title>Genome analyses suggest a sexual origin of heterokaryosis in a supposedly ancient asexual fungus.</title>
        <authorList>
            <person name="Ropars J."/>
            <person name="Sedzielewska K."/>
            <person name="Noel J."/>
            <person name="Charron P."/>
            <person name="Farinelli L."/>
            <person name="Marton T."/>
            <person name="Kruger M."/>
            <person name="Pelin A."/>
            <person name="Brachmann A."/>
            <person name="Corradi N."/>
        </authorList>
    </citation>
    <scope>NUCLEOTIDE SEQUENCE [LARGE SCALE GENOMIC DNA]</scope>
    <source>
        <strain evidence="16 17">A5</strain>
    </source>
</reference>
<evidence type="ECO:0000256" key="9">
    <source>
        <dbReference type="ARBA" id="ARBA00023163"/>
    </source>
</evidence>
<dbReference type="AlphaFoldDB" id="A0A2N0P8Q4"/>
<dbReference type="PROSITE" id="PS50014">
    <property type="entry name" value="BROMODOMAIN_2"/>
    <property type="match status" value="1"/>
</dbReference>
<dbReference type="Proteomes" id="UP000232722">
    <property type="component" value="Unassembled WGS sequence"/>
</dbReference>
<evidence type="ECO:0000256" key="8">
    <source>
        <dbReference type="ARBA" id="ARBA00023159"/>
    </source>
</evidence>
<dbReference type="GO" id="GO:0010484">
    <property type="term" value="F:histone H3 acetyltransferase activity"/>
    <property type="evidence" value="ECO:0007669"/>
    <property type="project" value="TreeGrafter"/>
</dbReference>
<keyword evidence="6" id="KW-0805">Transcription regulation</keyword>
<dbReference type="PANTHER" id="PTHR45750:SF3">
    <property type="entry name" value="HISTONE ACETYLTRANSFERASE"/>
    <property type="match status" value="1"/>
</dbReference>
<dbReference type="SUPFAM" id="SSF47370">
    <property type="entry name" value="Bromodomain"/>
    <property type="match status" value="1"/>
</dbReference>
<sequence>MNYQNIYPPASKPVQSLSLFEKLLKIGRNIPCTFEGGSGSMPERCPCLGWKPKTHNTGRADLCACGHRVVYHGESNDSNSSSEELERRIEIAMRIDKILESKGKLLDFDYQDEEIRSLRRMLSSGSDTTTNKPSKRKLENGEDSATNIYKELEEPLSIPEKPAVIEERDGIIEMRVITNNGTMDNLLLLTSLKNCIRTQLPNMPAEYITRLVYDNKHQSMAIVKEKKRVVGGITFRLFPENNLAEIVFCVVNSDEQAKGYGSHMMNHLKDHLKDNENVKYLMTYADNHAMGFFKKNGFTTEITLERRLWVGFIKDYDEATIMQNGVKHVDPMTIQGIKESGWDPEMEARAHGNKKTNRSIMASITAELKKHAKSWPFRIPVNGDEVPDYYKIIKAPMDLMTIESKVENNCYKTLDDYIQDVRLIFNNCRIYNAEGTIYVKCANGLEKYFNERLKFYDNANNNGIKRVKYS</sequence>
<dbReference type="PROSITE" id="PS51186">
    <property type="entry name" value="GNAT"/>
    <property type="match status" value="1"/>
</dbReference>
<evidence type="ECO:0000259" key="14">
    <source>
        <dbReference type="PROSITE" id="PS50014"/>
    </source>
</evidence>
<evidence type="ECO:0000256" key="3">
    <source>
        <dbReference type="ARBA" id="ARBA00013184"/>
    </source>
</evidence>
<dbReference type="EMBL" id="LLXJ01001229">
    <property type="protein sequence ID" value="PKC03209.1"/>
    <property type="molecule type" value="Genomic_DNA"/>
</dbReference>
<dbReference type="GO" id="GO:0005634">
    <property type="term" value="C:nucleus"/>
    <property type="evidence" value="ECO:0007669"/>
    <property type="project" value="UniProtKB-SubCell"/>
</dbReference>
<dbReference type="VEuPathDB" id="FungiDB:RhiirA1_351506"/>
<dbReference type="SUPFAM" id="SSF55729">
    <property type="entry name" value="Acyl-CoA N-acyltransferases (Nat)"/>
    <property type="match status" value="1"/>
</dbReference>
<feature type="compositionally biased region" description="Polar residues" evidence="13">
    <location>
        <begin position="123"/>
        <end position="132"/>
    </location>
</feature>
<keyword evidence="9" id="KW-0804">Transcription</keyword>
<keyword evidence="7 12" id="KW-0103">Bromodomain</keyword>
<comment type="caution">
    <text evidence="16">The sequence shown here is derived from an EMBL/GenBank/DDBJ whole genome shotgun (WGS) entry which is preliminary data.</text>
</comment>
<dbReference type="InterPro" id="IPR016181">
    <property type="entry name" value="Acyl_CoA_acyltransferase"/>
</dbReference>
<keyword evidence="5" id="KW-0156">Chromatin regulator</keyword>
<dbReference type="GO" id="GO:0000123">
    <property type="term" value="C:histone acetyltransferase complex"/>
    <property type="evidence" value="ECO:0007669"/>
    <property type="project" value="TreeGrafter"/>
</dbReference>
<evidence type="ECO:0000256" key="1">
    <source>
        <dbReference type="ARBA" id="ARBA00004123"/>
    </source>
</evidence>
<comment type="subcellular location">
    <subcellularLocation>
        <location evidence="1">Nucleus</location>
    </subcellularLocation>
</comment>
<dbReference type="EC" id="2.3.1.48" evidence="3"/>
<evidence type="ECO:0000256" key="12">
    <source>
        <dbReference type="PROSITE-ProRule" id="PRU00035"/>
    </source>
</evidence>
<dbReference type="InterPro" id="IPR000182">
    <property type="entry name" value="GNAT_dom"/>
</dbReference>
<dbReference type="Pfam" id="PF00439">
    <property type="entry name" value="Bromodomain"/>
    <property type="match status" value="1"/>
</dbReference>
<dbReference type="InterPro" id="IPR001487">
    <property type="entry name" value="Bromodomain"/>
</dbReference>
<dbReference type="PANTHER" id="PTHR45750">
    <property type="entry name" value="GH11602P"/>
    <property type="match status" value="1"/>
</dbReference>
<dbReference type="InterPro" id="IPR036427">
    <property type="entry name" value="Bromodomain-like_sf"/>
</dbReference>
<evidence type="ECO:0000259" key="15">
    <source>
        <dbReference type="PROSITE" id="PS51186"/>
    </source>
</evidence>
<feature type="domain" description="N-acetyltransferase" evidence="15">
    <location>
        <begin position="172"/>
        <end position="327"/>
    </location>
</feature>
<dbReference type="SMART" id="SM00297">
    <property type="entry name" value="BROMO"/>
    <property type="match status" value="1"/>
</dbReference>
<dbReference type="VEuPathDB" id="FungiDB:FUN_004783"/>
<evidence type="ECO:0000256" key="7">
    <source>
        <dbReference type="ARBA" id="ARBA00023117"/>
    </source>
</evidence>
<dbReference type="Gene3D" id="3.40.630.30">
    <property type="match status" value="1"/>
</dbReference>
<proteinExistence type="inferred from homology"/>
<evidence type="ECO:0000256" key="6">
    <source>
        <dbReference type="ARBA" id="ARBA00023015"/>
    </source>
</evidence>
<evidence type="ECO:0000256" key="13">
    <source>
        <dbReference type="SAM" id="MobiDB-lite"/>
    </source>
</evidence>
<comment type="similarity">
    <text evidence="2">Belongs to the acetyltransferase family. GCN5 subfamily.</text>
</comment>